<evidence type="ECO:0000313" key="1">
    <source>
        <dbReference type="EMBL" id="GFZ18266.1"/>
    </source>
</evidence>
<name>A0A7J0H589_9ERIC</name>
<proteinExistence type="predicted"/>
<sequence>MIATRHAKLPYVDCVLLHLSSCQSILLGSHQCLQTEVNMIVSDSTSLLQLRYYLHMAIFSYYAVILDHSFLNWESKLKINTYGSWSSSDGSKKVLTDLQNKNNEKCCQNYSGNGSLTVNLDSNNKRRRCKGIKYTTTDARIGGLRLAVAGKQARRTPGPELGAVFLNIDFVRAKAIVAKGLPLLIELGSSNCARAQTGTMFGSHPEGCQGTGGDLHNEVSFDSLHTQMNSSET</sequence>
<dbReference type="EMBL" id="BJWL01000027">
    <property type="protein sequence ID" value="GFZ18266.1"/>
    <property type="molecule type" value="Genomic_DNA"/>
</dbReference>
<comment type="caution">
    <text evidence="1">The sequence shown here is derived from an EMBL/GenBank/DDBJ whole genome shotgun (WGS) entry which is preliminary data.</text>
</comment>
<accession>A0A7J0H589</accession>
<reference evidence="1 2" key="1">
    <citation type="submission" date="2019-07" db="EMBL/GenBank/DDBJ databases">
        <title>De Novo Assembly of kiwifruit Actinidia rufa.</title>
        <authorList>
            <person name="Sugita-Konishi S."/>
            <person name="Sato K."/>
            <person name="Mori E."/>
            <person name="Abe Y."/>
            <person name="Kisaki G."/>
            <person name="Hamano K."/>
            <person name="Suezawa K."/>
            <person name="Otani M."/>
            <person name="Fukuda T."/>
            <person name="Manabe T."/>
            <person name="Gomi K."/>
            <person name="Tabuchi M."/>
            <person name="Akimitsu K."/>
            <person name="Kataoka I."/>
        </authorList>
    </citation>
    <scope>NUCLEOTIDE SEQUENCE [LARGE SCALE GENOMIC DNA]</scope>
    <source>
        <strain evidence="2">cv. Fuchu</strain>
    </source>
</reference>
<gene>
    <name evidence="1" type="ORF">Acr_27g0000050</name>
</gene>
<organism evidence="1 2">
    <name type="scientific">Actinidia rufa</name>
    <dbReference type="NCBI Taxonomy" id="165716"/>
    <lineage>
        <taxon>Eukaryota</taxon>
        <taxon>Viridiplantae</taxon>
        <taxon>Streptophyta</taxon>
        <taxon>Embryophyta</taxon>
        <taxon>Tracheophyta</taxon>
        <taxon>Spermatophyta</taxon>
        <taxon>Magnoliopsida</taxon>
        <taxon>eudicotyledons</taxon>
        <taxon>Gunneridae</taxon>
        <taxon>Pentapetalae</taxon>
        <taxon>asterids</taxon>
        <taxon>Ericales</taxon>
        <taxon>Actinidiaceae</taxon>
        <taxon>Actinidia</taxon>
    </lineage>
</organism>
<keyword evidence="2" id="KW-1185">Reference proteome</keyword>
<evidence type="ECO:0000313" key="2">
    <source>
        <dbReference type="Proteomes" id="UP000585474"/>
    </source>
</evidence>
<protein>
    <submittedName>
        <fullName evidence="1">Uncharacterized protein</fullName>
    </submittedName>
</protein>
<dbReference type="Proteomes" id="UP000585474">
    <property type="component" value="Unassembled WGS sequence"/>
</dbReference>
<dbReference type="AlphaFoldDB" id="A0A7J0H589"/>